<name>A0AAV3YMY4_9GAST</name>
<protein>
    <submittedName>
        <fullName evidence="2">Uncharacterized protein</fullName>
    </submittedName>
</protein>
<reference evidence="2 3" key="1">
    <citation type="journal article" date="2021" name="Elife">
        <title>Chloroplast acquisition without the gene transfer in kleptoplastic sea slugs, Plakobranchus ocellatus.</title>
        <authorList>
            <person name="Maeda T."/>
            <person name="Takahashi S."/>
            <person name="Yoshida T."/>
            <person name="Shimamura S."/>
            <person name="Takaki Y."/>
            <person name="Nagai Y."/>
            <person name="Toyoda A."/>
            <person name="Suzuki Y."/>
            <person name="Arimoto A."/>
            <person name="Ishii H."/>
            <person name="Satoh N."/>
            <person name="Nishiyama T."/>
            <person name="Hasebe M."/>
            <person name="Maruyama T."/>
            <person name="Minagawa J."/>
            <person name="Obokata J."/>
            <person name="Shigenobu S."/>
        </authorList>
    </citation>
    <scope>NUCLEOTIDE SEQUENCE [LARGE SCALE GENOMIC DNA]</scope>
</reference>
<proteinExistence type="predicted"/>
<keyword evidence="3" id="KW-1185">Reference proteome</keyword>
<accession>A0AAV3YMY4</accession>
<dbReference type="AlphaFoldDB" id="A0AAV3YMY4"/>
<dbReference type="Proteomes" id="UP000735302">
    <property type="component" value="Unassembled WGS sequence"/>
</dbReference>
<sequence length="78" mass="8836">MQNDDNDDADDHDDDHKEDYDNDDRETEDCVVNGSHIAALHQWVTEEGSNGLSCTNHVKDNLGKRLLFKDLLVHQSTA</sequence>
<gene>
    <name evidence="2" type="ORF">PoB_001511600</name>
</gene>
<evidence type="ECO:0000313" key="3">
    <source>
        <dbReference type="Proteomes" id="UP000735302"/>
    </source>
</evidence>
<evidence type="ECO:0000313" key="2">
    <source>
        <dbReference type="EMBL" id="GFN88610.1"/>
    </source>
</evidence>
<comment type="caution">
    <text evidence="2">The sequence shown here is derived from an EMBL/GenBank/DDBJ whole genome shotgun (WGS) entry which is preliminary data.</text>
</comment>
<organism evidence="2 3">
    <name type="scientific">Plakobranchus ocellatus</name>
    <dbReference type="NCBI Taxonomy" id="259542"/>
    <lineage>
        <taxon>Eukaryota</taxon>
        <taxon>Metazoa</taxon>
        <taxon>Spiralia</taxon>
        <taxon>Lophotrochozoa</taxon>
        <taxon>Mollusca</taxon>
        <taxon>Gastropoda</taxon>
        <taxon>Heterobranchia</taxon>
        <taxon>Euthyneura</taxon>
        <taxon>Panpulmonata</taxon>
        <taxon>Sacoglossa</taxon>
        <taxon>Placobranchoidea</taxon>
        <taxon>Plakobranchidae</taxon>
        <taxon>Plakobranchus</taxon>
    </lineage>
</organism>
<evidence type="ECO:0000256" key="1">
    <source>
        <dbReference type="SAM" id="MobiDB-lite"/>
    </source>
</evidence>
<dbReference type="EMBL" id="BLXT01001860">
    <property type="protein sequence ID" value="GFN88610.1"/>
    <property type="molecule type" value="Genomic_DNA"/>
</dbReference>
<feature type="region of interest" description="Disordered" evidence="1">
    <location>
        <begin position="1"/>
        <end position="28"/>
    </location>
</feature>
<feature type="compositionally biased region" description="Acidic residues" evidence="1">
    <location>
        <begin position="1"/>
        <end position="13"/>
    </location>
</feature>